<keyword evidence="1" id="KW-0472">Membrane</keyword>
<comment type="caution">
    <text evidence="2">The sequence shown here is derived from an EMBL/GenBank/DDBJ whole genome shotgun (WGS) entry which is preliminary data.</text>
</comment>
<evidence type="ECO:0000313" key="3">
    <source>
        <dbReference type="Proteomes" id="UP001589862"/>
    </source>
</evidence>
<sequence>MSENPLDRYLRAEAAPRRRHFLGPFVAVLGLALVLAGVLFATRWLDDTAFLQRQQCSVLLGSERYVLAPDQTRNGSIIAAAGLERGLDRHEVMIALATARQESKLRNIGYGDTVGPDSRGLFQQRPSQGWGTEEQIMDPWYAANRFYQELETVPGYRDLSVTEAAQAVQRSAYPDAYAKHEDVAAAFARALTEGEPGAMSCTLKATPADQAELSHKAYAAEMKRFADALSAEVQLKTDTRSLRISVPDDQTGWRLATWALANAEAGNVLSISFNSLHWERGKRSWNSTDEPTEELVITFVN</sequence>
<gene>
    <name evidence="2" type="ORF">ACFFFR_03185</name>
</gene>
<keyword evidence="3" id="KW-1185">Reference proteome</keyword>
<accession>A0ABV6P8E2</accession>
<feature type="transmembrane region" description="Helical" evidence="1">
    <location>
        <begin position="21"/>
        <end position="45"/>
    </location>
</feature>
<dbReference type="EMBL" id="JBHLUB010000003">
    <property type="protein sequence ID" value="MFC0581396.1"/>
    <property type="molecule type" value="Genomic_DNA"/>
</dbReference>
<evidence type="ECO:0000256" key="1">
    <source>
        <dbReference type="SAM" id="Phobius"/>
    </source>
</evidence>
<reference evidence="2 3" key="1">
    <citation type="submission" date="2024-09" db="EMBL/GenBank/DDBJ databases">
        <authorList>
            <person name="Sun Q."/>
            <person name="Mori K."/>
        </authorList>
    </citation>
    <scope>NUCLEOTIDE SEQUENCE [LARGE SCALE GENOMIC DNA]</scope>
    <source>
        <strain evidence="2 3">NCAIM B.02604</strain>
    </source>
</reference>
<name>A0ABV6P8E2_9MICC</name>
<dbReference type="RefSeq" id="WP_377458079.1">
    <property type="nucleotide sequence ID" value="NZ_JBHLUB010000003.1"/>
</dbReference>
<keyword evidence="1" id="KW-0812">Transmembrane</keyword>
<dbReference type="Proteomes" id="UP001589862">
    <property type="component" value="Unassembled WGS sequence"/>
</dbReference>
<protein>
    <recommendedName>
        <fullName evidence="4">Heavy metal transporter</fullName>
    </recommendedName>
</protein>
<organism evidence="2 3">
    <name type="scientific">Micrococcoides hystricis</name>
    <dbReference type="NCBI Taxonomy" id="1572761"/>
    <lineage>
        <taxon>Bacteria</taxon>
        <taxon>Bacillati</taxon>
        <taxon>Actinomycetota</taxon>
        <taxon>Actinomycetes</taxon>
        <taxon>Micrococcales</taxon>
        <taxon>Micrococcaceae</taxon>
        <taxon>Micrococcoides</taxon>
    </lineage>
</organism>
<keyword evidence="1" id="KW-1133">Transmembrane helix</keyword>
<proteinExistence type="predicted"/>
<evidence type="ECO:0008006" key="4">
    <source>
        <dbReference type="Google" id="ProtNLM"/>
    </source>
</evidence>
<evidence type="ECO:0000313" key="2">
    <source>
        <dbReference type="EMBL" id="MFC0581396.1"/>
    </source>
</evidence>